<evidence type="ECO:0000313" key="2">
    <source>
        <dbReference type="Proteomes" id="UP000272942"/>
    </source>
</evidence>
<keyword evidence="2" id="KW-1185">Reference proteome</keyword>
<organism evidence="3">
    <name type="scientific">Echinostoma caproni</name>
    <dbReference type="NCBI Taxonomy" id="27848"/>
    <lineage>
        <taxon>Eukaryota</taxon>
        <taxon>Metazoa</taxon>
        <taxon>Spiralia</taxon>
        <taxon>Lophotrochozoa</taxon>
        <taxon>Platyhelminthes</taxon>
        <taxon>Trematoda</taxon>
        <taxon>Digenea</taxon>
        <taxon>Plagiorchiida</taxon>
        <taxon>Echinostomata</taxon>
        <taxon>Echinostomatoidea</taxon>
        <taxon>Echinostomatidae</taxon>
        <taxon>Echinostoma</taxon>
    </lineage>
</organism>
<dbReference type="Proteomes" id="UP000272942">
    <property type="component" value="Unassembled WGS sequence"/>
</dbReference>
<reference evidence="3" key="1">
    <citation type="submission" date="2016-06" db="UniProtKB">
        <authorList>
            <consortium name="WormBaseParasite"/>
        </authorList>
    </citation>
    <scope>IDENTIFICATION</scope>
</reference>
<dbReference type="PROSITE" id="PS50096">
    <property type="entry name" value="IQ"/>
    <property type="match status" value="3"/>
</dbReference>
<dbReference type="SUPFAM" id="SSF52540">
    <property type="entry name" value="P-loop containing nucleoside triphosphate hydrolases"/>
    <property type="match status" value="1"/>
</dbReference>
<dbReference type="EMBL" id="UZAN01047759">
    <property type="protein sequence ID" value="VDP85754.1"/>
    <property type="molecule type" value="Genomic_DNA"/>
</dbReference>
<dbReference type="SMART" id="SM00015">
    <property type="entry name" value="IQ"/>
    <property type="match status" value="3"/>
</dbReference>
<dbReference type="InterPro" id="IPR027417">
    <property type="entry name" value="P-loop_NTPase"/>
</dbReference>
<gene>
    <name evidence="1" type="ORF">ECPE_LOCUS9659</name>
</gene>
<reference evidence="1 2" key="2">
    <citation type="submission" date="2018-11" db="EMBL/GenBank/DDBJ databases">
        <authorList>
            <consortium name="Pathogen Informatics"/>
        </authorList>
    </citation>
    <scope>NUCLEOTIDE SEQUENCE [LARGE SCALE GENOMIC DNA]</scope>
    <source>
        <strain evidence="1 2">Egypt</strain>
    </source>
</reference>
<dbReference type="GO" id="GO:0060271">
    <property type="term" value="P:cilium assembly"/>
    <property type="evidence" value="ECO:0007669"/>
    <property type="project" value="InterPro"/>
</dbReference>
<dbReference type="Gene3D" id="1.20.5.190">
    <property type="match status" value="1"/>
</dbReference>
<sequence length="569" mass="64979">MSKTLHDDIATIEDQLYNLRFTDELSVVSTLVKLQNNLSRVVDASAKSELQCRLLRSNVPQLICATLKQDFSTVPDGWNQALVMCGLLASILQVSVEHERVKNACTPDDLFTESVSCMLILLRRLQKQLLKMKRITSEESNASTDQMYHLIEQIINYLYEIMHLTPQVAFCLLVILGCETQLRSLILKRYRGIQLLVARWIAQTCDSNYSSADVVDSPTKKMLLSLKKFLGEFHSTTAPEQSVRRGLIQLNTEQAATVIQSHWRGFAVRRTLRNMNRALSSFQNRQQTVAAVRIQAAYRGYQARSRLADQRALATRHRAARVIQNWYRGHVSRRECLRNVTHVAATPVDMGSKQDDAKELHQTTIERHRGWCETHPSVPMSREKLEELHKTTQLRLRAFQFNRLKAQQQSETRRANLARIALDADLLFGEPSGSDPGTPDEMTRLARAVERRCSSAGGLDVDPFRCRIQPIAKLAQEEHRQSVARLGKPWWTVLMREWNKKSTQWLLANEARADREDPTASDASCNWHPDDLFDTSQDTCVVSEYERAFCAFGEDNEQTDNQSPRVCIA</sequence>
<evidence type="ECO:0000313" key="1">
    <source>
        <dbReference type="EMBL" id="VDP85754.1"/>
    </source>
</evidence>
<dbReference type="OrthoDB" id="8178106at2759"/>
<dbReference type="GO" id="GO:0005516">
    <property type="term" value="F:calmodulin binding"/>
    <property type="evidence" value="ECO:0007669"/>
    <property type="project" value="InterPro"/>
</dbReference>
<accession>A0A183ARS4</accession>
<dbReference type="AlphaFoldDB" id="A0A183ARS4"/>
<dbReference type="CDD" id="cd23767">
    <property type="entry name" value="IQCD"/>
    <property type="match status" value="3"/>
</dbReference>
<dbReference type="PANTHER" id="PTHR15673">
    <property type="entry name" value="IQ CALMODULIN-BINDING MOTIF CONTAINING PROTEIN 1"/>
    <property type="match status" value="1"/>
</dbReference>
<evidence type="ECO:0000313" key="3">
    <source>
        <dbReference type="WBParaSite" id="ECPE_0000968901-mRNA-1"/>
    </source>
</evidence>
<dbReference type="WBParaSite" id="ECPE_0000968901-mRNA-1">
    <property type="protein sequence ID" value="ECPE_0000968901-mRNA-1"/>
    <property type="gene ID" value="ECPE_0000968901"/>
</dbReference>
<protein>
    <submittedName>
        <fullName evidence="3">IQ calmodulin-binding motif-containing protein 1-like</fullName>
    </submittedName>
</protein>
<dbReference type="InterPro" id="IPR000048">
    <property type="entry name" value="IQ_motif_EF-hand-BS"/>
</dbReference>
<name>A0A183ARS4_9TREM</name>
<proteinExistence type="predicted"/>
<dbReference type="InterPro" id="IPR028765">
    <property type="entry name" value="IQCB1"/>
</dbReference>
<dbReference type="PANTHER" id="PTHR15673:SF2">
    <property type="entry name" value="IQ CALMODULIN-BINDING MOTIF-CONTAINING PROTEIN 1"/>
    <property type="match status" value="1"/>
</dbReference>
<dbReference type="GO" id="GO:0005929">
    <property type="term" value="C:cilium"/>
    <property type="evidence" value="ECO:0007669"/>
    <property type="project" value="TreeGrafter"/>
</dbReference>
<dbReference type="Pfam" id="PF00612">
    <property type="entry name" value="IQ"/>
    <property type="match status" value="3"/>
</dbReference>